<dbReference type="NCBIfam" id="NF009472">
    <property type="entry name" value="PRK12834.1"/>
    <property type="match status" value="1"/>
</dbReference>
<dbReference type="Proteomes" id="UP000829069">
    <property type="component" value="Chromosome"/>
</dbReference>
<dbReference type="Gene3D" id="3.90.700.10">
    <property type="entry name" value="Succinate dehydrogenase/fumarate reductase flavoprotein, catalytic domain"/>
    <property type="match status" value="2"/>
</dbReference>
<keyword evidence="2" id="KW-0560">Oxidoreductase</keyword>
<keyword evidence="1" id="KW-0285">Flavoprotein</keyword>
<dbReference type="PIRSF" id="PIRSF036654">
    <property type="entry name" value="UCP036654"/>
    <property type="match status" value="1"/>
</dbReference>
<evidence type="ECO:0000256" key="1">
    <source>
        <dbReference type="ARBA" id="ARBA00022630"/>
    </source>
</evidence>
<proteinExistence type="predicted"/>
<organism evidence="4 5">
    <name type="scientific">Arthrobacter sulfonylureivorans</name>
    <dbReference type="NCBI Taxonomy" id="2486855"/>
    <lineage>
        <taxon>Bacteria</taxon>
        <taxon>Bacillati</taxon>
        <taxon>Actinomycetota</taxon>
        <taxon>Actinomycetes</taxon>
        <taxon>Micrococcales</taxon>
        <taxon>Micrococcaceae</taxon>
        <taxon>Arthrobacter</taxon>
    </lineage>
</organism>
<dbReference type="InterPro" id="IPR036188">
    <property type="entry name" value="FAD/NAD-bd_sf"/>
</dbReference>
<feature type="domain" description="FAD-dependent oxidoreductase 2 FAD-binding" evidence="3">
    <location>
        <begin position="14"/>
        <end position="579"/>
    </location>
</feature>
<evidence type="ECO:0000313" key="5">
    <source>
        <dbReference type="Proteomes" id="UP000829069"/>
    </source>
</evidence>
<dbReference type="Gene3D" id="3.50.50.60">
    <property type="entry name" value="FAD/NAD(P)-binding domain"/>
    <property type="match status" value="2"/>
</dbReference>
<protein>
    <submittedName>
        <fullName evidence="4">FAD-binding dehydrogenase</fullName>
    </submittedName>
</protein>
<dbReference type="InterPro" id="IPR027477">
    <property type="entry name" value="Succ_DH/fumarate_Rdtase_cat_sf"/>
</dbReference>
<gene>
    <name evidence="4" type="ORF">MNQ99_15475</name>
</gene>
<dbReference type="SUPFAM" id="SSF51905">
    <property type="entry name" value="FAD/NAD(P)-binding domain"/>
    <property type="match status" value="1"/>
</dbReference>
<dbReference type="InterPro" id="IPR003953">
    <property type="entry name" value="FAD-dep_OxRdtase_2_FAD-bd"/>
</dbReference>
<dbReference type="PANTHER" id="PTHR43260:SF1">
    <property type="entry name" value="KSDD-LIKE STEROID DEHYDROGENASE RV0785"/>
    <property type="match status" value="1"/>
</dbReference>
<keyword evidence="5" id="KW-1185">Reference proteome</keyword>
<dbReference type="RefSeq" id="WP_241913566.1">
    <property type="nucleotide sequence ID" value="NZ_CP093326.1"/>
</dbReference>
<dbReference type="EMBL" id="CP093326">
    <property type="protein sequence ID" value="UNK45317.1"/>
    <property type="molecule type" value="Genomic_DNA"/>
</dbReference>
<evidence type="ECO:0000259" key="3">
    <source>
        <dbReference type="Pfam" id="PF00890"/>
    </source>
</evidence>
<dbReference type="InterPro" id="IPR014614">
    <property type="entry name" value="KsdD_DH"/>
</dbReference>
<evidence type="ECO:0000256" key="2">
    <source>
        <dbReference type="ARBA" id="ARBA00023002"/>
    </source>
</evidence>
<dbReference type="PANTHER" id="PTHR43260">
    <property type="entry name" value="3-KETOSTEROID-DELTA-1-DEHYDROGENASE"/>
    <property type="match status" value="1"/>
</dbReference>
<sequence>MGANAAAGRIVGADVIVVGAGLSGLVATAELTEAGRHVLLVEQESEANLGGQAWWSFGGLFLVDSPEQRRLGVKDSVELAWQDWLGTAGFDRPEDYWPRRWAEAYVNFAAGEKRAWLRERGHRIFPVVGWAERGGYEASGPGNSVPRFHITWGTGPGLVEPFARRVREAADAGLVTFAFRHRVDGLLTQDGAVTGVRGSILEPTTAGRGRASSRTVVGDFEYPAGAVVVTSGGIGADLDAVRRNWPQRLGTPPLHMVAGVPEYVDGRMLGIAQAAGGRVINPDRMWHYVEGIRNWDPVWARHGIRILPGPSSLWLDATGKRLPAPLFPGFDTLGTLAHLRSTGHDYSWFILNKRIIEKEFALSGSEQNPDLTGKSVREVLKRATTDVPGPVQAFLDHGVDFLQADTVPELVAKMNELVRNHPLGETDVRATVGDAPGGPADTMTPAEPVLPAFSEDRDGPMLDPAEVEAEILARDREVGNAYGKDAQVMAIRAARRYLGDKLVRTAKPHRLLDPDAGPLIAVRLSVLTRKTLGGLETDLQSRVLTAHGQPVPGLYAAGEAAGFGGGGMHGYRSLEGTFLGGCLFSGRAAGRAAGS</sequence>
<reference evidence="4 5" key="1">
    <citation type="submission" date="2022-03" db="EMBL/GenBank/DDBJ databases">
        <title>Isotopic signatures of nitrous oxide derived from detoxification processes.</title>
        <authorList>
            <person name="Behrendt U."/>
            <person name="Buchen C."/>
            <person name="Well R."/>
            <person name="Ulrich A."/>
            <person name="Rohe L."/>
            <person name="Kolb S."/>
            <person name="Schloter M."/>
            <person name="Horn M.A."/>
            <person name="Augustin J."/>
        </authorList>
    </citation>
    <scope>NUCLEOTIDE SEQUENCE [LARGE SCALE GENOMIC DNA]</scope>
    <source>
        <strain evidence="4 5">S4-C24</strain>
    </source>
</reference>
<name>A0ABY3WAF8_9MICC</name>
<dbReference type="Pfam" id="PF00890">
    <property type="entry name" value="FAD_binding_2"/>
    <property type="match status" value="1"/>
</dbReference>
<accession>A0ABY3WAF8</accession>
<evidence type="ECO:0000313" key="4">
    <source>
        <dbReference type="EMBL" id="UNK45317.1"/>
    </source>
</evidence>